<dbReference type="PATRIC" id="fig|536227.13.peg.1664"/>
<reference evidence="2 3" key="1">
    <citation type="submission" date="2009-06" db="EMBL/GenBank/DDBJ databases">
        <title>The draft genome of Clostridium carboxidivorans P7.</title>
        <authorList>
            <consortium name="US DOE Joint Genome Institute (JGI-PGF)"/>
            <person name="Lucas S."/>
            <person name="Copeland A."/>
            <person name="Lapidus A."/>
            <person name="Glavina del Rio T."/>
            <person name="Tice H."/>
            <person name="Bruce D."/>
            <person name="Goodwin L."/>
            <person name="Pitluck S."/>
            <person name="Larimer F."/>
            <person name="Land M.L."/>
            <person name="Hauser L."/>
            <person name="Hemme C.L."/>
        </authorList>
    </citation>
    <scope>NUCLEOTIDE SEQUENCE [LARGE SCALE GENOMIC DNA]</scope>
    <source>
        <strain evidence="2 3">P7</strain>
    </source>
</reference>
<dbReference type="EMBL" id="ACVI01000134">
    <property type="protein sequence ID" value="EET84725.1"/>
    <property type="molecule type" value="Genomic_DNA"/>
</dbReference>
<gene>
    <name evidence="2" type="ORF">CcarbDRAFT_4833</name>
</gene>
<keyword evidence="3" id="KW-1185">Reference proteome</keyword>
<evidence type="ECO:0008006" key="4">
    <source>
        <dbReference type="Google" id="ProtNLM"/>
    </source>
</evidence>
<comment type="caution">
    <text evidence="2">The sequence shown here is derived from an EMBL/GenBank/DDBJ whole genome shotgun (WGS) entry which is preliminary data.</text>
</comment>
<proteinExistence type="predicted"/>
<evidence type="ECO:0000313" key="3">
    <source>
        <dbReference type="Proteomes" id="UP000004198"/>
    </source>
</evidence>
<dbReference type="OrthoDB" id="2157431at2"/>
<dbReference type="STRING" id="536227.Ccar_07915"/>
<name>C6Q1B6_9CLOT</name>
<feature type="transmembrane region" description="Helical" evidence="1">
    <location>
        <begin position="6"/>
        <end position="23"/>
    </location>
</feature>
<accession>C6Q1B6</accession>
<keyword evidence="1" id="KW-1133">Transmembrane helix</keyword>
<keyword evidence="1" id="KW-0812">Transmembrane</keyword>
<dbReference type="RefSeq" id="WP_007063718.1">
    <property type="nucleotide sequence ID" value="NZ_ACVI01000134.1"/>
</dbReference>
<protein>
    <recommendedName>
        <fullName evidence="4">Ribosomal protein L7/L12 C-terminal domain-containing protein</fullName>
    </recommendedName>
</protein>
<dbReference type="Gene3D" id="3.30.1390.10">
    <property type="match status" value="1"/>
</dbReference>
<sequence length="95" mass="10761">MDYKIILMLAAVGVIMWISAAISQMRNDNMRMNATLNKIARKVGAFDELTTELKKLISEHETIKAIRLYREATGCGLVEAKKYIDSLKEELKIGE</sequence>
<evidence type="ECO:0000313" key="2">
    <source>
        <dbReference type="EMBL" id="EET84725.1"/>
    </source>
</evidence>
<organism evidence="2 3">
    <name type="scientific">Clostridium carboxidivorans P7</name>
    <dbReference type="NCBI Taxonomy" id="536227"/>
    <lineage>
        <taxon>Bacteria</taxon>
        <taxon>Bacillati</taxon>
        <taxon>Bacillota</taxon>
        <taxon>Clostridia</taxon>
        <taxon>Eubacteriales</taxon>
        <taxon>Clostridiaceae</taxon>
        <taxon>Clostridium</taxon>
    </lineage>
</organism>
<dbReference type="InterPro" id="IPR014719">
    <property type="entry name" value="Ribosomal_bL12_C/ClpS-like"/>
</dbReference>
<dbReference type="KEGG" id="cck:Ccar_07915"/>
<dbReference type="Proteomes" id="UP000004198">
    <property type="component" value="Unassembled WGS sequence"/>
</dbReference>
<keyword evidence="1" id="KW-0472">Membrane</keyword>
<dbReference type="AlphaFoldDB" id="C6Q1B6"/>
<evidence type="ECO:0000256" key="1">
    <source>
        <dbReference type="SAM" id="Phobius"/>
    </source>
</evidence>